<proteinExistence type="predicted"/>
<protein>
    <submittedName>
        <fullName evidence="1">Uncharacterized protein</fullName>
    </submittedName>
</protein>
<evidence type="ECO:0000313" key="1">
    <source>
        <dbReference type="EMBL" id="MFC6882346.1"/>
    </source>
</evidence>
<name>A0ABW2CKM8_9ACTN</name>
<dbReference type="EMBL" id="JBHSXS010000012">
    <property type="protein sequence ID" value="MFC6882346.1"/>
    <property type="molecule type" value="Genomic_DNA"/>
</dbReference>
<accession>A0ABW2CKM8</accession>
<sequence length="217" mass="23974">MGAIGHSPEFSFKNKWRHFTVKDAAGAMVAETVVIEDVEGSKSRLTRFLSNTGDIGRLVLRLSDPAGAPILYLERAGRQIPQFHTREGHPVSPSPIVKAQAITAVAPDASVIGHVEEDEYLFRSTRYGNVPMVLRHKIVVDRQVLCSIVWERRGRKHSQSGYYPSFCDYFTPGGEHLAHFKKGVLRLDEPLPEPLHTLVVISPIAFQIAAPSGRVAG</sequence>
<dbReference type="RefSeq" id="WP_160822585.1">
    <property type="nucleotide sequence ID" value="NZ_JBHSXE010000001.1"/>
</dbReference>
<comment type="caution">
    <text evidence="1">The sequence shown here is derived from an EMBL/GenBank/DDBJ whole genome shotgun (WGS) entry which is preliminary data.</text>
</comment>
<evidence type="ECO:0000313" key="2">
    <source>
        <dbReference type="Proteomes" id="UP001596380"/>
    </source>
</evidence>
<gene>
    <name evidence="1" type="ORF">ACFQKB_21505</name>
</gene>
<keyword evidence="2" id="KW-1185">Reference proteome</keyword>
<reference evidence="2" key="1">
    <citation type="journal article" date="2019" name="Int. J. Syst. Evol. Microbiol.">
        <title>The Global Catalogue of Microorganisms (GCM) 10K type strain sequencing project: providing services to taxonomists for standard genome sequencing and annotation.</title>
        <authorList>
            <consortium name="The Broad Institute Genomics Platform"/>
            <consortium name="The Broad Institute Genome Sequencing Center for Infectious Disease"/>
            <person name="Wu L."/>
            <person name="Ma J."/>
        </authorList>
    </citation>
    <scope>NUCLEOTIDE SEQUENCE [LARGE SCALE GENOMIC DNA]</scope>
    <source>
        <strain evidence="2">JCM 3369</strain>
    </source>
</reference>
<organism evidence="1 2">
    <name type="scientific">Actinomadura yumaensis</name>
    <dbReference type="NCBI Taxonomy" id="111807"/>
    <lineage>
        <taxon>Bacteria</taxon>
        <taxon>Bacillati</taxon>
        <taxon>Actinomycetota</taxon>
        <taxon>Actinomycetes</taxon>
        <taxon>Streptosporangiales</taxon>
        <taxon>Thermomonosporaceae</taxon>
        <taxon>Actinomadura</taxon>
    </lineage>
</organism>
<dbReference type="Proteomes" id="UP001596380">
    <property type="component" value="Unassembled WGS sequence"/>
</dbReference>